<dbReference type="RefSeq" id="WP_116882254.1">
    <property type="nucleotide sequence ID" value="NZ_CABMMC010000162.1"/>
</dbReference>
<dbReference type="EMBL" id="QEKH01000001">
    <property type="protein sequence ID" value="PVY45858.1"/>
    <property type="molecule type" value="Genomic_DNA"/>
</dbReference>
<dbReference type="Proteomes" id="UP000245959">
    <property type="component" value="Unassembled WGS sequence"/>
</dbReference>
<protein>
    <submittedName>
        <fullName evidence="1">Uncharacterized protein</fullName>
    </submittedName>
</protein>
<gene>
    <name evidence="1" type="ORF">C8D82_10152</name>
</gene>
<evidence type="ECO:0000313" key="2">
    <source>
        <dbReference type="Proteomes" id="UP000245959"/>
    </source>
</evidence>
<keyword evidence="2" id="KW-1185">Reference proteome</keyword>
<accession>A0A2U1BB13</accession>
<evidence type="ECO:0000313" key="1">
    <source>
        <dbReference type="EMBL" id="PVY45858.1"/>
    </source>
</evidence>
<comment type="caution">
    <text evidence="1">The sequence shown here is derived from an EMBL/GenBank/DDBJ whole genome shotgun (WGS) entry which is preliminary data.</text>
</comment>
<dbReference type="GeneID" id="78293589"/>
<organism evidence="1 2">
    <name type="scientific">Victivallis vadensis</name>
    <dbReference type="NCBI Taxonomy" id="172901"/>
    <lineage>
        <taxon>Bacteria</taxon>
        <taxon>Pseudomonadati</taxon>
        <taxon>Lentisphaerota</taxon>
        <taxon>Lentisphaeria</taxon>
        <taxon>Victivallales</taxon>
        <taxon>Victivallaceae</taxon>
        <taxon>Victivallis</taxon>
    </lineage>
</organism>
<proteinExistence type="predicted"/>
<dbReference type="AlphaFoldDB" id="A0A2U1BB13"/>
<name>A0A2U1BB13_9BACT</name>
<dbReference type="OrthoDB" id="9934856at2"/>
<reference evidence="1 2" key="1">
    <citation type="submission" date="2018-04" db="EMBL/GenBank/DDBJ databases">
        <title>Genomic Encyclopedia of Type Strains, Phase IV (KMG-IV): sequencing the most valuable type-strain genomes for metagenomic binning, comparative biology and taxonomic classification.</title>
        <authorList>
            <person name="Goeker M."/>
        </authorList>
    </citation>
    <scope>NUCLEOTIDE SEQUENCE [LARGE SCALE GENOMIC DNA]</scope>
    <source>
        <strain evidence="1 2">DSM 14823</strain>
    </source>
</reference>
<sequence length="190" mass="21095">MVRRFLGLVLVGVSVFCLTGCETFNEAFKQALEEGSNSENPNSEDYRPKFVVSINSVVEYPRAGDLEREIEGIDGKSVWINSVPIFSSMNISDARVVARPGNPDLCDLQFKTDRAGKLKWQVVSGNHRGDAVAFVVDGVYFGSFMPESLDDDNSDWITVRVGIDSVTANGIAKYAKKNYTHYHPNTASWF</sequence>